<keyword evidence="1" id="KW-1133">Transmembrane helix</keyword>
<accession>A0A7J9JHC7</accession>
<reference evidence="2 3" key="1">
    <citation type="journal article" date="2019" name="Genome Biol. Evol.">
        <title>Insights into the evolution of the New World diploid cottons (Gossypium, subgenus Houzingenia) based on genome sequencing.</title>
        <authorList>
            <person name="Grover C.E."/>
            <person name="Arick M.A. 2nd"/>
            <person name="Thrash A."/>
            <person name="Conover J.L."/>
            <person name="Sanders W.S."/>
            <person name="Peterson D.G."/>
            <person name="Frelichowski J.E."/>
            <person name="Scheffler J.A."/>
            <person name="Scheffler B.E."/>
            <person name="Wendel J.F."/>
        </authorList>
    </citation>
    <scope>NUCLEOTIDE SEQUENCE [LARGE SCALE GENOMIC DNA]</scope>
    <source>
        <strain evidence="2">6</strain>
        <tissue evidence="2">Leaf</tissue>
    </source>
</reference>
<evidence type="ECO:0000313" key="3">
    <source>
        <dbReference type="Proteomes" id="UP000593575"/>
    </source>
</evidence>
<feature type="transmembrane region" description="Helical" evidence="1">
    <location>
        <begin position="44"/>
        <end position="61"/>
    </location>
</feature>
<evidence type="ECO:0000313" key="2">
    <source>
        <dbReference type="EMBL" id="MBA0833533.1"/>
    </source>
</evidence>
<sequence>MLVRSNMADQVMVAKMVNANGQHCGGISFGPGSVNLTGDFGGDVAHVEIFVALFWLLVIGSESRVRVKWRSPSLGWVKVNVDGFSKVNGLVDGWWNGARLGGELD</sequence>
<comment type="caution">
    <text evidence="2">The sequence shown here is derived from an EMBL/GenBank/DDBJ whole genome shotgun (WGS) entry which is preliminary data.</text>
</comment>
<proteinExistence type="predicted"/>
<evidence type="ECO:0000256" key="1">
    <source>
        <dbReference type="SAM" id="Phobius"/>
    </source>
</evidence>
<keyword evidence="1" id="KW-0812">Transmembrane</keyword>
<keyword evidence="3" id="KW-1185">Reference proteome</keyword>
<protein>
    <submittedName>
        <fullName evidence="2">Uncharacterized protein</fullName>
    </submittedName>
</protein>
<dbReference type="EMBL" id="JABFAE010000008">
    <property type="protein sequence ID" value="MBA0833533.1"/>
    <property type="molecule type" value="Genomic_DNA"/>
</dbReference>
<dbReference type="Proteomes" id="UP000593575">
    <property type="component" value="Unassembled WGS sequence"/>
</dbReference>
<dbReference type="AlphaFoldDB" id="A0A7J9JHC7"/>
<name>A0A7J9JHC7_9ROSI</name>
<organism evidence="2 3">
    <name type="scientific">Gossypium armourianum</name>
    <dbReference type="NCBI Taxonomy" id="34283"/>
    <lineage>
        <taxon>Eukaryota</taxon>
        <taxon>Viridiplantae</taxon>
        <taxon>Streptophyta</taxon>
        <taxon>Embryophyta</taxon>
        <taxon>Tracheophyta</taxon>
        <taxon>Spermatophyta</taxon>
        <taxon>Magnoliopsida</taxon>
        <taxon>eudicotyledons</taxon>
        <taxon>Gunneridae</taxon>
        <taxon>Pentapetalae</taxon>
        <taxon>rosids</taxon>
        <taxon>malvids</taxon>
        <taxon>Malvales</taxon>
        <taxon>Malvaceae</taxon>
        <taxon>Malvoideae</taxon>
        <taxon>Gossypium</taxon>
    </lineage>
</organism>
<gene>
    <name evidence="2" type="ORF">Goarm_005968</name>
</gene>
<keyword evidence="1" id="KW-0472">Membrane</keyword>